<name>A0A8S9N2A7_BRACR</name>
<dbReference type="AlphaFoldDB" id="A0A8S9N2A7"/>
<organism evidence="1 2">
    <name type="scientific">Brassica cretica</name>
    <name type="common">Mustard</name>
    <dbReference type="NCBI Taxonomy" id="69181"/>
    <lineage>
        <taxon>Eukaryota</taxon>
        <taxon>Viridiplantae</taxon>
        <taxon>Streptophyta</taxon>
        <taxon>Embryophyta</taxon>
        <taxon>Tracheophyta</taxon>
        <taxon>Spermatophyta</taxon>
        <taxon>Magnoliopsida</taxon>
        <taxon>eudicotyledons</taxon>
        <taxon>Gunneridae</taxon>
        <taxon>Pentapetalae</taxon>
        <taxon>rosids</taxon>
        <taxon>malvids</taxon>
        <taxon>Brassicales</taxon>
        <taxon>Brassicaceae</taxon>
        <taxon>Brassiceae</taxon>
        <taxon>Brassica</taxon>
    </lineage>
</organism>
<reference evidence="1" key="1">
    <citation type="submission" date="2019-12" db="EMBL/GenBank/DDBJ databases">
        <title>Genome sequencing and annotation of Brassica cretica.</title>
        <authorList>
            <person name="Studholme D.J."/>
            <person name="Sarris P."/>
        </authorList>
    </citation>
    <scope>NUCLEOTIDE SEQUENCE</scope>
    <source>
        <strain evidence="1">PFS-109/04</strain>
        <tissue evidence="1">Leaf</tissue>
    </source>
</reference>
<evidence type="ECO:0000313" key="1">
    <source>
        <dbReference type="EMBL" id="KAF3489403.1"/>
    </source>
</evidence>
<dbReference type="PANTHER" id="PTHR31099">
    <property type="entry name" value="OS06G0165300 PROTEIN"/>
    <property type="match status" value="1"/>
</dbReference>
<evidence type="ECO:0000313" key="2">
    <source>
        <dbReference type="Proteomes" id="UP000712600"/>
    </source>
</evidence>
<accession>A0A8S9N2A7</accession>
<protein>
    <submittedName>
        <fullName evidence="1">Uncharacterized protein</fullName>
    </submittedName>
</protein>
<dbReference type="EMBL" id="QGKX02002183">
    <property type="protein sequence ID" value="KAF3489403.1"/>
    <property type="molecule type" value="Genomic_DNA"/>
</dbReference>
<sequence length="254" mass="29189">MHGLMSYRRFRRALSLRSDRAWLELGRYVAIELWLELGRYPPSSLRSWISSEIPACGMASSDEIGVFGPGENEAWWVACYGSITPPKEKSFPVMNRRPIEEGAPSRSTSKFLEIMRSFYQISDAVEFWVPCQGERASSPPKGYFTCYEAFVVRCRLWFPIPEIIVRVLDRLKVAISQLNPLGIQHLIGVMILSYEHGLSLTVDHFEALLRLQIIKDTDKYRLVPRNFMFSYLIEGNDVFGTLWSTFTSRASIDT</sequence>
<gene>
    <name evidence="1" type="ORF">F2Q69_00052930</name>
</gene>
<proteinExistence type="predicted"/>
<comment type="caution">
    <text evidence="1">The sequence shown here is derived from an EMBL/GenBank/DDBJ whole genome shotgun (WGS) entry which is preliminary data.</text>
</comment>
<dbReference type="PANTHER" id="PTHR31099:SF44">
    <property type="entry name" value="DUF4283 DOMAIN-CONTAINING PROTEIN"/>
    <property type="match status" value="1"/>
</dbReference>
<dbReference type="Proteomes" id="UP000712600">
    <property type="component" value="Unassembled WGS sequence"/>
</dbReference>